<feature type="region of interest" description="Disordered" evidence="1">
    <location>
        <begin position="27"/>
        <end position="93"/>
    </location>
</feature>
<name>X1R4F6_9ZZZZ</name>
<organism evidence="2">
    <name type="scientific">marine sediment metagenome</name>
    <dbReference type="NCBI Taxonomy" id="412755"/>
    <lineage>
        <taxon>unclassified sequences</taxon>
        <taxon>metagenomes</taxon>
        <taxon>ecological metagenomes</taxon>
    </lineage>
</organism>
<feature type="non-terminal residue" evidence="2">
    <location>
        <position position="1"/>
    </location>
</feature>
<evidence type="ECO:0008006" key="3">
    <source>
        <dbReference type="Google" id="ProtNLM"/>
    </source>
</evidence>
<evidence type="ECO:0000256" key="1">
    <source>
        <dbReference type="SAM" id="MobiDB-lite"/>
    </source>
</evidence>
<evidence type="ECO:0000313" key="2">
    <source>
        <dbReference type="EMBL" id="GAI50464.1"/>
    </source>
</evidence>
<sequence length="225" mass="25895">ADNTILLYDRYNNLIDKVGWGEAQDFETVPAENPSSGQSLGRKWDEDTQGYQDTDDNSQDFEVQISSPRAKNQPLPPEPTYLPAAGHNIDEGDQPDRANLWEDEPRAYDDKPNTFAKSKVTPISWTAWLELFPPTEKSQGVRFWIDAQSQISFFRVELLYSNYESWDCLKNWNSPHSSAPKGEWVILDYPRGESSVEKARVKFNTSLWGSPREVRLNEFQFKTNP</sequence>
<reference evidence="2" key="1">
    <citation type="journal article" date="2014" name="Front. Microbiol.">
        <title>High frequency of phylogenetically diverse reductive dehalogenase-homologous genes in deep subseafloor sedimentary metagenomes.</title>
        <authorList>
            <person name="Kawai M."/>
            <person name="Futagami T."/>
            <person name="Toyoda A."/>
            <person name="Takaki Y."/>
            <person name="Nishi S."/>
            <person name="Hori S."/>
            <person name="Arai W."/>
            <person name="Tsubouchi T."/>
            <person name="Morono Y."/>
            <person name="Uchiyama I."/>
            <person name="Ito T."/>
            <person name="Fujiyama A."/>
            <person name="Inagaki F."/>
            <person name="Takami H."/>
        </authorList>
    </citation>
    <scope>NUCLEOTIDE SEQUENCE</scope>
    <source>
        <strain evidence="2">Expedition CK06-06</strain>
    </source>
</reference>
<protein>
    <recommendedName>
        <fullName evidence="3">F5/8 type C domain-containing protein</fullName>
    </recommendedName>
</protein>
<feature type="compositionally biased region" description="Polar residues" evidence="1">
    <location>
        <begin position="60"/>
        <end position="70"/>
    </location>
</feature>
<gene>
    <name evidence="2" type="ORF">S06H3_54387</name>
</gene>
<comment type="caution">
    <text evidence="2">The sequence shown here is derived from an EMBL/GenBank/DDBJ whole genome shotgun (WGS) entry which is preliminary data.</text>
</comment>
<dbReference type="EMBL" id="BARV01034774">
    <property type="protein sequence ID" value="GAI50464.1"/>
    <property type="molecule type" value="Genomic_DNA"/>
</dbReference>
<dbReference type="AlphaFoldDB" id="X1R4F6"/>
<accession>X1R4F6</accession>
<proteinExistence type="predicted"/>